<dbReference type="Ensembl" id="ENSSFOT00015074093.1">
    <property type="protein sequence ID" value="ENSSFOP00015076252.1"/>
    <property type="gene ID" value="ENSSFOG00015032846.1"/>
</dbReference>
<dbReference type="RefSeq" id="XP_018609440.1">
    <property type="nucleotide sequence ID" value="XM_018753924.2"/>
</dbReference>
<organism evidence="10 11">
    <name type="scientific">Scleropages formosus</name>
    <name type="common">Asian bonytongue</name>
    <name type="synonym">Osteoglossum formosum</name>
    <dbReference type="NCBI Taxonomy" id="113540"/>
    <lineage>
        <taxon>Eukaryota</taxon>
        <taxon>Metazoa</taxon>
        <taxon>Chordata</taxon>
        <taxon>Craniata</taxon>
        <taxon>Vertebrata</taxon>
        <taxon>Euteleostomi</taxon>
        <taxon>Actinopterygii</taxon>
        <taxon>Neopterygii</taxon>
        <taxon>Teleostei</taxon>
        <taxon>Osteoglossocephala</taxon>
        <taxon>Osteoglossomorpha</taxon>
        <taxon>Osteoglossiformes</taxon>
        <taxon>Osteoglossidae</taxon>
        <taxon>Scleropages</taxon>
    </lineage>
</organism>
<keyword evidence="4" id="KW-0297">G-protein coupled receptor</keyword>
<reference evidence="10 11" key="1">
    <citation type="submission" date="2019-04" db="EMBL/GenBank/DDBJ databases">
        <authorList>
            <consortium name="Wellcome Sanger Institute Data Sharing"/>
        </authorList>
    </citation>
    <scope>NUCLEOTIDE SEQUENCE [LARGE SCALE GENOMIC DNA]</scope>
</reference>
<evidence type="ECO:0000259" key="9">
    <source>
        <dbReference type="PROSITE" id="PS50262"/>
    </source>
</evidence>
<evidence type="ECO:0000256" key="3">
    <source>
        <dbReference type="ARBA" id="ARBA00022989"/>
    </source>
</evidence>
<dbReference type="GO" id="GO:0016020">
    <property type="term" value="C:membrane"/>
    <property type="evidence" value="ECO:0007669"/>
    <property type="project" value="UniProtKB-SubCell"/>
</dbReference>
<dbReference type="GO" id="GO:0004930">
    <property type="term" value="F:G protein-coupled receptor activity"/>
    <property type="evidence" value="ECO:0007669"/>
    <property type="project" value="UniProtKB-KW"/>
</dbReference>
<dbReference type="KEGG" id="sfm:108935363"/>
<dbReference type="GO" id="GO:0008142">
    <property type="term" value="F:oxysterol binding"/>
    <property type="evidence" value="ECO:0007669"/>
    <property type="project" value="InterPro"/>
</dbReference>
<keyword evidence="3 8" id="KW-1133">Transmembrane helix</keyword>
<dbReference type="SUPFAM" id="SSF81321">
    <property type="entry name" value="Family A G protein-coupled receptor-like"/>
    <property type="match status" value="1"/>
</dbReference>
<dbReference type="RefSeq" id="XP_018609442.1">
    <property type="nucleotide sequence ID" value="XM_018753926.2"/>
</dbReference>
<feature type="transmembrane region" description="Helical" evidence="8">
    <location>
        <begin position="252"/>
        <end position="273"/>
    </location>
</feature>
<dbReference type="RefSeq" id="XP_018609438.1">
    <property type="nucleotide sequence ID" value="XM_018753922.2"/>
</dbReference>
<name>A0A8C9WL68_SCLFO</name>
<keyword evidence="2 8" id="KW-0812">Transmembrane</keyword>
<dbReference type="InterPro" id="IPR000276">
    <property type="entry name" value="GPCR_Rhodpsn"/>
</dbReference>
<evidence type="ECO:0000256" key="5">
    <source>
        <dbReference type="ARBA" id="ARBA00023136"/>
    </source>
</evidence>
<evidence type="ECO:0000256" key="4">
    <source>
        <dbReference type="ARBA" id="ARBA00023040"/>
    </source>
</evidence>
<dbReference type="AlphaFoldDB" id="A0A8C9WL68"/>
<evidence type="ECO:0000256" key="1">
    <source>
        <dbReference type="ARBA" id="ARBA00004141"/>
    </source>
</evidence>
<keyword evidence="11" id="KW-1185">Reference proteome</keyword>
<dbReference type="PANTHER" id="PTHR24237">
    <property type="entry name" value="G-PROTEIN COUPLED RECEPTOR"/>
    <property type="match status" value="1"/>
</dbReference>
<gene>
    <name evidence="10" type="primary">gpr141</name>
</gene>
<comment type="subcellular location">
    <subcellularLocation>
        <location evidence="1">Membrane</location>
        <topology evidence="1">Multi-pass membrane protein</topology>
    </subcellularLocation>
</comment>
<dbReference type="CTD" id="353345"/>
<evidence type="ECO:0000256" key="8">
    <source>
        <dbReference type="SAM" id="Phobius"/>
    </source>
</evidence>
<dbReference type="OrthoDB" id="9947118at2759"/>
<proteinExistence type="predicted"/>
<keyword evidence="5 8" id="KW-0472">Membrane</keyword>
<dbReference type="PRINTS" id="PR01157">
    <property type="entry name" value="P2YPURNOCPTR"/>
</dbReference>
<feature type="transmembrane region" description="Helical" evidence="8">
    <location>
        <begin position="204"/>
        <end position="232"/>
    </location>
</feature>
<dbReference type="Gene3D" id="1.20.1070.10">
    <property type="entry name" value="Rhodopsin 7-helix transmembrane proteins"/>
    <property type="match status" value="1"/>
</dbReference>
<dbReference type="InterPro" id="IPR047160">
    <property type="entry name" value="GP183-like"/>
</dbReference>
<evidence type="ECO:0000313" key="10">
    <source>
        <dbReference type="Ensembl" id="ENSSFOP00015076252.1"/>
    </source>
</evidence>
<dbReference type="Proteomes" id="UP000694397">
    <property type="component" value="Chromosome 9"/>
</dbReference>
<evidence type="ECO:0000313" key="11">
    <source>
        <dbReference type="Proteomes" id="UP000694397"/>
    </source>
</evidence>
<evidence type="ECO:0000256" key="6">
    <source>
        <dbReference type="ARBA" id="ARBA00023170"/>
    </source>
</evidence>
<dbReference type="Pfam" id="PF00001">
    <property type="entry name" value="7tm_1"/>
    <property type="match status" value="1"/>
</dbReference>
<accession>A0A8C9WL68</accession>
<feature type="transmembrane region" description="Helical" evidence="8">
    <location>
        <begin position="79"/>
        <end position="101"/>
    </location>
</feature>
<feature type="transmembrane region" description="Helical" evidence="8">
    <location>
        <begin position="154"/>
        <end position="177"/>
    </location>
</feature>
<reference evidence="10" key="2">
    <citation type="submission" date="2025-08" db="UniProtKB">
        <authorList>
            <consortium name="Ensembl"/>
        </authorList>
    </citation>
    <scope>IDENTIFICATION</scope>
</reference>
<keyword evidence="6" id="KW-0675">Receptor</keyword>
<dbReference type="GeneTree" id="ENSGT00940000175299"/>
<keyword evidence="7" id="KW-0807">Transducer</keyword>
<feature type="transmembrane region" description="Helical" evidence="8">
    <location>
        <begin position="43"/>
        <end position="67"/>
    </location>
</feature>
<reference evidence="10" key="3">
    <citation type="submission" date="2025-09" db="UniProtKB">
        <authorList>
            <consortium name="Ensembl"/>
        </authorList>
    </citation>
    <scope>IDENTIFICATION</scope>
</reference>
<dbReference type="PRINTS" id="PR00237">
    <property type="entry name" value="GPCRRHODOPSN"/>
</dbReference>
<dbReference type="InterPro" id="IPR017452">
    <property type="entry name" value="GPCR_Rhodpsn_7TM"/>
</dbReference>
<evidence type="ECO:0000256" key="7">
    <source>
        <dbReference type="ARBA" id="ARBA00023224"/>
    </source>
</evidence>
<feature type="transmembrane region" description="Helical" evidence="8">
    <location>
        <begin position="121"/>
        <end position="142"/>
    </location>
</feature>
<dbReference type="GeneID" id="108935363"/>
<protein>
    <submittedName>
        <fullName evidence="10">Probable G-protein coupled receptor 141</fullName>
    </submittedName>
</protein>
<evidence type="ECO:0000256" key="2">
    <source>
        <dbReference type="ARBA" id="ARBA00022692"/>
    </source>
</evidence>
<feature type="domain" description="G-protein coupled receptors family 1 profile" evidence="9">
    <location>
        <begin position="57"/>
        <end position="271"/>
    </location>
</feature>
<dbReference type="PANTHER" id="PTHR24237:SF35">
    <property type="entry name" value="G-PROTEIN COUPLED RECEPTOR 141-RELATED"/>
    <property type="match status" value="1"/>
</dbReference>
<sequence>MGPHPLFTSEATPDCRRGWRMSLCNLTAESSCNASLAEEPHRIALLTVYSVVLLGGSTGIVLMISILKSSLRSLTTIAMLNIIVVHLLFLCTVPFRMYYYVENRWRLSQGFCKVVSGTIHGHMHIAFLFYTIILSIRYHTFYRAVDQLEFYRKLHAVGASLVVWAMGLAIGFPVLFFTYSSNSTAEEKCFKFGRQLELDVGVRILNYIVSFLLVVVAVALACCQAHILWRIFRRYGATMYTQQEFGAQKKSLCFMLVIMVCFVPYHVFRIYYVSHSAHLEDANEVFLSLTALSCLDTLTFLDRGMFCI</sequence>
<dbReference type="PROSITE" id="PS50262">
    <property type="entry name" value="G_PROTEIN_RECEP_F1_2"/>
    <property type="match status" value="1"/>
</dbReference>
<dbReference type="RefSeq" id="XP_018609439.1">
    <property type="nucleotide sequence ID" value="XM_018753923.2"/>
</dbReference>